<keyword evidence="1" id="KW-0812">Transmembrane</keyword>
<reference evidence="2" key="1">
    <citation type="submission" date="2018-05" db="EMBL/GenBank/DDBJ databases">
        <authorList>
            <person name="Lanie J.A."/>
            <person name="Ng W.-L."/>
            <person name="Kazmierczak K.M."/>
            <person name="Andrzejewski T.M."/>
            <person name="Davidsen T.M."/>
            <person name="Wayne K.J."/>
            <person name="Tettelin H."/>
            <person name="Glass J.I."/>
            <person name="Rusch D."/>
            <person name="Podicherti R."/>
            <person name="Tsui H.-C.T."/>
            <person name="Winkler M.E."/>
        </authorList>
    </citation>
    <scope>NUCLEOTIDE SEQUENCE</scope>
</reference>
<protein>
    <recommendedName>
        <fullName evidence="3">Acriflavin resistance protein</fullName>
    </recommendedName>
</protein>
<dbReference type="Gene3D" id="3.30.70.1320">
    <property type="entry name" value="Multidrug efflux transporter AcrB pore domain like"/>
    <property type="match status" value="1"/>
</dbReference>
<feature type="non-terminal residue" evidence="2">
    <location>
        <position position="183"/>
    </location>
</feature>
<keyword evidence="1" id="KW-0472">Membrane</keyword>
<dbReference type="PANTHER" id="PTHR32063">
    <property type="match status" value="1"/>
</dbReference>
<feature type="transmembrane region" description="Helical" evidence="1">
    <location>
        <begin position="16"/>
        <end position="33"/>
    </location>
</feature>
<evidence type="ECO:0000313" key="2">
    <source>
        <dbReference type="EMBL" id="SVD43898.1"/>
    </source>
</evidence>
<evidence type="ECO:0008006" key="3">
    <source>
        <dbReference type="Google" id="ProtNLM"/>
    </source>
</evidence>
<dbReference type="GO" id="GO:0005886">
    <property type="term" value="C:plasma membrane"/>
    <property type="evidence" value="ECO:0007669"/>
    <property type="project" value="TreeGrafter"/>
</dbReference>
<dbReference type="SUPFAM" id="SSF82693">
    <property type="entry name" value="Multidrug efflux transporter AcrB pore domain, PN1, PN2, PC1 and PC2 subdomains"/>
    <property type="match status" value="1"/>
</dbReference>
<keyword evidence="1" id="KW-1133">Transmembrane helix</keyword>
<dbReference type="Gene3D" id="3.30.70.1430">
    <property type="entry name" value="Multidrug efflux transporter AcrB pore domain"/>
    <property type="match status" value="1"/>
</dbReference>
<sequence>MSPADLVRLFVRHRNAANLLMVIMLVMGVVSLSRMNTQFFPDFGIDMVAISVVWPGAGADDVEANIVTAIEPEVRYLNNVDKVTSFAVEGVATILVEFNAGSDMQAARSDVDSAVAQITTLPEDSEKPKISRVARYDTISRIALSGPFSEAALKAIAKRIREGLLARGVDQVLMFGARDEEIW</sequence>
<gene>
    <name evidence="2" type="ORF">METZ01_LOCUS396752</name>
</gene>
<dbReference type="Gene3D" id="1.20.1640.10">
    <property type="entry name" value="Multidrug efflux transporter AcrB transmembrane domain"/>
    <property type="match status" value="1"/>
</dbReference>
<dbReference type="Pfam" id="PF00873">
    <property type="entry name" value="ACR_tran"/>
    <property type="match status" value="1"/>
</dbReference>
<proteinExistence type="predicted"/>
<name>A0A382VDB7_9ZZZZ</name>
<evidence type="ECO:0000256" key="1">
    <source>
        <dbReference type="SAM" id="Phobius"/>
    </source>
</evidence>
<organism evidence="2">
    <name type="scientific">marine metagenome</name>
    <dbReference type="NCBI Taxonomy" id="408172"/>
    <lineage>
        <taxon>unclassified sequences</taxon>
        <taxon>metagenomes</taxon>
        <taxon>ecological metagenomes</taxon>
    </lineage>
</organism>
<dbReference type="AlphaFoldDB" id="A0A382VDB7"/>
<dbReference type="InterPro" id="IPR001036">
    <property type="entry name" value="Acrflvin-R"/>
</dbReference>
<accession>A0A382VDB7</accession>
<dbReference type="PANTHER" id="PTHR32063:SF33">
    <property type="entry name" value="RND SUPERFAMILY EFFLUX PUMP PERMEASE COMPONENT"/>
    <property type="match status" value="1"/>
</dbReference>
<dbReference type="GO" id="GO:0042910">
    <property type="term" value="F:xenobiotic transmembrane transporter activity"/>
    <property type="evidence" value="ECO:0007669"/>
    <property type="project" value="TreeGrafter"/>
</dbReference>
<dbReference type="EMBL" id="UINC01150708">
    <property type="protein sequence ID" value="SVD43898.1"/>
    <property type="molecule type" value="Genomic_DNA"/>
</dbReference>